<keyword evidence="1" id="KW-0808">Transferase</keyword>
<gene>
    <name evidence="4" type="ORF">HCN83_16910</name>
</gene>
<dbReference type="InterPro" id="IPR000182">
    <property type="entry name" value="GNAT_dom"/>
</dbReference>
<dbReference type="EMBL" id="JAATHJ010000044">
    <property type="protein sequence ID" value="NJP39253.1"/>
    <property type="molecule type" value="Genomic_DNA"/>
</dbReference>
<sequence>MRIREAKPRDARAVAKVQVDTWKSTYSDIVPDKVLNKMTYESRAKQWRSIISNQMVYVAEDEFGSIIGFANASEQRLSEYSDYEAELYAMYILDEYQRMGVGKQLLEPIVDELVRKEMHSMTVLVLEENESREFYELLGGKEIDRVEIELLDQKLNEIVYGWEDIREIELGH</sequence>
<dbReference type="AlphaFoldDB" id="A0A969PTZ5"/>
<name>A0A969PTZ5_9BACI</name>
<organism evidence="4 5">
    <name type="scientific">Alkalicoccus luteus</name>
    <dbReference type="NCBI Taxonomy" id="1237094"/>
    <lineage>
        <taxon>Bacteria</taxon>
        <taxon>Bacillati</taxon>
        <taxon>Bacillota</taxon>
        <taxon>Bacilli</taxon>
        <taxon>Bacillales</taxon>
        <taxon>Bacillaceae</taxon>
        <taxon>Alkalicoccus</taxon>
    </lineage>
</organism>
<dbReference type="InterPro" id="IPR050832">
    <property type="entry name" value="Bact_Acetyltransf"/>
</dbReference>
<dbReference type="InterPro" id="IPR016181">
    <property type="entry name" value="Acyl_CoA_acyltransferase"/>
</dbReference>
<accession>A0A969PTZ5</accession>
<dbReference type="SUPFAM" id="SSF55729">
    <property type="entry name" value="Acyl-CoA N-acyltransferases (Nat)"/>
    <property type="match status" value="1"/>
</dbReference>
<evidence type="ECO:0000313" key="4">
    <source>
        <dbReference type="EMBL" id="NJP39253.1"/>
    </source>
</evidence>
<dbReference type="RefSeq" id="WP_168009504.1">
    <property type="nucleotide sequence ID" value="NZ_JAATHJ010000044.1"/>
</dbReference>
<feature type="domain" description="N-acetyltransferase" evidence="3">
    <location>
        <begin position="1"/>
        <end position="165"/>
    </location>
</feature>
<comment type="caution">
    <text evidence="4">The sequence shown here is derived from an EMBL/GenBank/DDBJ whole genome shotgun (WGS) entry which is preliminary data.</text>
</comment>
<dbReference type="GO" id="GO:0016747">
    <property type="term" value="F:acyltransferase activity, transferring groups other than amino-acyl groups"/>
    <property type="evidence" value="ECO:0007669"/>
    <property type="project" value="InterPro"/>
</dbReference>
<proteinExistence type="predicted"/>
<dbReference type="PROSITE" id="PS51186">
    <property type="entry name" value="GNAT"/>
    <property type="match status" value="1"/>
</dbReference>
<reference evidence="4 5" key="1">
    <citation type="submission" date="2020-03" db="EMBL/GenBank/DDBJ databases">
        <title>Assessment of the enzymatic potential of alkaline-tolerant lipase obtained from Bacillus luteus H11 (technogenic soil) for the bioremediation of saline soils contaminated with petroleum substances.</title>
        <authorList>
            <person name="Kalwasinska A."/>
        </authorList>
    </citation>
    <scope>NUCLEOTIDE SEQUENCE [LARGE SCALE GENOMIC DNA]</scope>
    <source>
        <strain evidence="4 5">H11</strain>
    </source>
</reference>
<evidence type="ECO:0000313" key="5">
    <source>
        <dbReference type="Proteomes" id="UP000752012"/>
    </source>
</evidence>
<evidence type="ECO:0000256" key="1">
    <source>
        <dbReference type="ARBA" id="ARBA00022679"/>
    </source>
</evidence>
<keyword evidence="5" id="KW-1185">Reference proteome</keyword>
<dbReference type="Pfam" id="PF00583">
    <property type="entry name" value="Acetyltransf_1"/>
    <property type="match status" value="1"/>
</dbReference>
<dbReference type="Proteomes" id="UP000752012">
    <property type="component" value="Unassembled WGS sequence"/>
</dbReference>
<dbReference type="CDD" id="cd04301">
    <property type="entry name" value="NAT_SF"/>
    <property type="match status" value="1"/>
</dbReference>
<evidence type="ECO:0000256" key="2">
    <source>
        <dbReference type="ARBA" id="ARBA00023315"/>
    </source>
</evidence>
<dbReference type="PANTHER" id="PTHR43877:SF1">
    <property type="entry name" value="ACETYLTRANSFERASE"/>
    <property type="match status" value="1"/>
</dbReference>
<dbReference type="Gene3D" id="3.40.630.30">
    <property type="match status" value="1"/>
</dbReference>
<evidence type="ECO:0000259" key="3">
    <source>
        <dbReference type="PROSITE" id="PS51186"/>
    </source>
</evidence>
<protein>
    <submittedName>
        <fullName evidence="4">GNAT family N-acetyltransferase</fullName>
    </submittedName>
</protein>
<dbReference type="PANTHER" id="PTHR43877">
    <property type="entry name" value="AMINOALKYLPHOSPHONATE N-ACETYLTRANSFERASE-RELATED-RELATED"/>
    <property type="match status" value="1"/>
</dbReference>
<keyword evidence="2" id="KW-0012">Acyltransferase</keyword>